<gene>
    <name evidence="7" type="ORF">CA260_19880</name>
</gene>
<evidence type="ECO:0000256" key="5">
    <source>
        <dbReference type="PROSITE-ProRule" id="PRU10061"/>
    </source>
</evidence>
<dbReference type="InterPro" id="IPR017853">
    <property type="entry name" value="GH"/>
</dbReference>
<name>A0A328NW87_9GAMM</name>
<evidence type="ECO:0000256" key="4">
    <source>
        <dbReference type="ARBA" id="ARBA00023326"/>
    </source>
</evidence>
<comment type="caution">
    <text evidence="7">The sequence shown here is derived from an EMBL/GenBank/DDBJ whole genome shotgun (WGS) entry which is preliminary data.</text>
</comment>
<dbReference type="PANTHER" id="PTHR31490:SF1">
    <property type="entry name" value="ENDO-1,4-BETA-XYLANASE 1"/>
    <property type="match status" value="1"/>
</dbReference>
<dbReference type="Pfam" id="PF00331">
    <property type="entry name" value="Glyco_hydro_10"/>
    <property type="match status" value="1"/>
</dbReference>
<evidence type="ECO:0000256" key="2">
    <source>
        <dbReference type="ARBA" id="ARBA00023277"/>
    </source>
</evidence>
<keyword evidence="7" id="KW-0858">Xylan degradation</keyword>
<evidence type="ECO:0000313" key="7">
    <source>
        <dbReference type="EMBL" id="RAO74637.1"/>
    </source>
</evidence>
<keyword evidence="1 7" id="KW-0378">Hydrolase</keyword>
<keyword evidence="4" id="KW-0624">Polysaccharide degradation</keyword>
<dbReference type="GO" id="GO:0045493">
    <property type="term" value="P:xylan catabolic process"/>
    <property type="evidence" value="ECO:0007669"/>
    <property type="project" value="UniProtKB-KW"/>
</dbReference>
<dbReference type="GO" id="GO:0004553">
    <property type="term" value="F:hydrolase activity, hydrolyzing O-glycosyl compounds"/>
    <property type="evidence" value="ECO:0007669"/>
    <property type="project" value="InterPro"/>
</dbReference>
<evidence type="ECO:0000256" key="3">
    <source>
        <dbReference type="ARBA" id="ARBA00023295"/>
    </source>
</evidence>
<evidence type="ECO:0000259" key="6">
    <source>
        <dbReference type="PROSITE" id="PS51760"/>
    </source>
</evidence>
<dbReference type="PROSITE" id="PS00591">
    <property type="entry name" value="GH10_1"/>
    <property type="match status" value="1"/>
</dbReference>
<dbReference type="SUPFAM" id="SSF51445">
    <property type="entry name" value="(Trans)glycosidases"/>
    <property type="match status" value="1"/>
</dbReference>
<dbReference type="Proteomes" id="UP000248926">
    <property type="component" value="Unassembled WGS sequence"/>
</dbReference>
<feature type="active site" description="Nucleophile" evidence="5">
    <location>
        <position position="277"/>
    </location>
</feature>
<proteinExistence type="predicted"/>
<dbReference type="SMART" id="SM00633">
    <property type="entry name" value="Glyco_10"/>
    <property type="match status" value="1"/>
</dbReference>
<reference evidence="7 8" key="1">
    <citation type="journal article" date="2018" name="Genet. Mol. Biol.">
        <title>The genome sequence of Dyella jiangningensis FCAV SCS01 from a lignocellulose-decomposing microbial consortium metagenome reveals potential for biotechnological applications.</title>
        <authorList>
            <person name="Desiderato J.G."/>
            <person name="Alvarenga D.O."/>
            <person name="Constancio M.T.L."/>
            <person name="Alves L.M.C."/>
            <person name="Varani A.M."/>
        </authorList>
    </citation>
    <scope>NUCLEOTIDE SEQUENCE [LARGE SCALE GENOMIC DNA]</scope>
    <source>
        <strain evidence="7 8">FCAV SCS01</strain>
    </source>
</reference>
<organism evidence="7 8">
    <name type="scientific">Dyella jiangningensis</name>
    <dbReference type="NCBI Taxonomy" id="1379159"/>
    <lineage>
        <taxon>Bacteria</taxon>
        <taxon>Pseudomonadati</taxon>
        <taxon>Pseudomonadota</taxon>
        <taxon>Gammaproteobacteria</taxon>
        <taxon>Lysobacterales</taxon>
        <taxon>Rhodanobacteraceae</taxon>
        <taxon>Dyella</taxon>
    </lineage>
</organism>
<dbReference type="Gene3D" id="3.20.20.80">
    <property type="entry name" value="Glycosidases"/>
    <property type="match status" value="1"/>
</dbReference>
<accession>A0A328NW87</accession>
<dbReference type="InterPro" id="IPR031158">
    <property type="entry name" value="GH10_AS"/>
</dbReference>
<sequence length="353" mass="40108">MDWHRRWSRSIWTSKRNPRGSDAVKAGLAGWLTFVLAMLASQVQGAPLAAGQQKFLGSAYSALQAEGFADDWNKVTPENAGKWASVEAVRGTMNWSALDEAYRFAKDHGFPFHLHVLVWGQQQPAWVRTLPPDEQRKAVEHWFDALAERYPDADFVEVVNEALHHPPVGTRKDGGNYARALGDKGSTGWDWILTAFRMARQRFPHARLLINDYSITRSAKSTGQYLAIIELLQMERLLDGIGLQEHAFETTPDVPMAMHHANLDRLAATGLPIYVTELDIDGRSDAQQLKDYQRVFPVFWEHPGVRGITLWGFRPGLWRDKQHAYLIRPDGSERPPLTWLREYVHDTPVVSSH</sequence>
<keyword evidence="3 7" id="KW-0326">Glycosidase</keyword>
<protein>
    <submittedName>
        <fullName evidence="7">1,4-beta-xylanase</fullName>
    </submittedName>
</protein>
<dbReference type="AlphaFoldDB" id="A0A328NW87"/>
<dbReference type="InterPro" id="IPR001000">
    <property type="entry name" value="GH10_dom"/>
</dbReference>
<keyword evidence="8" id="KW-1185">Reference proteome</keyword>
<feature type="domain" description="GH10" evidence="6">
    <location>
        <begin position="50"/>
        <end position="343"/>
    </location>
</feature>
<evidence type="ECO:0000256" key="1">
    <source>
        <dbReference type="ARBA" id="ARBA00022801"/>
    </source>
</evidence>
<dbReference type="PROSITE" id="PS51760">
    <property type="entry name" value="GH10_2"/>
    <property type="match status" value="1"/>
</dbReference>
<keyword evidence="2" id="KW-0119">Carbohydrate metabolism</keyword>
<evidence type="ECO:0000313" key="8">
    <source>
        <dbReference type="Proteomes" id="UP000248926"/>
    </source>
</evidence>
<dbReference type="PANTHER" id="PTHR31490">
    <property type="entry name" value="GLYCOSYL HYDROLASE"/>
    <property type="match status" value="1"/>
</dbReference>
<dbReference type="EMBL" id="NFZS01000006">
    <property type="protein sequence ID" value="RAO74637.1"/>
    <property type="molecule type" value="Genomic_DNA"/>
</dbReference>
<dbReference type="InterPro" id="IPR044846">
    <property type="entry name" value="GH10"/>
</dbReference>